<dbReference type="InterPro" id="IPR050747">
    <property type="entry name" value="Mitochondrial_chaperone_BCS1"/>
</dbReference>
<gene>
    <name evidence="4" type="ORF">TSUD_53480</name>
</gene>
<dbReference type="GO" id="GO:0016787">
    <property type="term" value="F:hydrolase activity"/>
    <property type="evidence" value="ECO:0007669"/>
    <property type="project" value="UniProtKB-KW"/>
</dbReference>
<dbReference type="InterPro" id="IPR025753">
    <property type="entry name" value="AAA_N_dom"/>
</dbReference>
<name>A0A2Z6N7B3_TRISU</name>
<keyword evidence="1" id="KW-0378">Hydrolase</keyword>
<dbReference type="EMBL" id="DF973479">
    <property type="protein sequence ID" value="GAU32080.1"/>
    <property type="molecule type" value="Genomic_DNA"/>
</dbReference>
<accession>A0A2Z6N7B3</accession>
<dbReference type="AlphaFoldDB" id="A0A2Z6N7B3"/>
<organism evidence="4 5">
    <name type="scientific">Trifolium subterraneum</name>
    <name type="common">Subterranean clover</name>
    <dbReference type="NCBI Taxonomy" id="3900"/>
    <lineage>
        <taxon>Eukaryota</taxon>
        <taxon>Viridiplantae</taxon>
        <taxon>Streptophyta</taxon>
        <taxon>Embryophyta</taxon>
        <taxon>Tracheophyta</taxon>
        <taxon>Spermatophyta</taxon>
        <taxon>Magnoliopsida</taxon>
        <taxon>eudicotyledons</taxon>
        <taxon>Gunneridae</taxon>
        <taxon>Pentapetalae</taxon>
        <taxon>rosids</taxon>
        <taxon>fabids</taxon>
        <taxon>Fabales</taxon>
        <taxon>Fabaceae</taxon>
        <taxon>Papilionoideae</taxon>
        <taxon>50 kb inversion clade</taxon>
        <taxon>NPAAA clade</taxon>
        <taxon>Hologalegina</taxon>
        <taxon>IRL clade</taxon>
        <taxon>Trifolieae</taxon>
        <taxon>Trifolium</taxon>
    </lineage>
</organism>
<dbReference type="Pfam" id="PF14363">
    <property type="entry name" value="AAA_assoc"/>
    <property type="match status" value="1"/>
</dbReference>
<dbReference type="Proteomes" id="UP000242715">
    <property type="component" value="Unassembled WGS sequence"/>
</dbReference>
<evidence type="ECO:0000256" key="1">
    <source>
        <dbReference type="ARBA" id="ARBA00022801"/>
    </source>
</evidence>
<protein>
    <recommendedName>
        <fullName evidence="3">AAA-type ATPase N-terminal domain-containing protein</fullName>
    </recommendedName>
</protein>
<evidence type="ECO:0000313" key="5">
    <source>
        <dbReference type="Proteomes" id="UP000242715"/>
    </source>
</evidence>
<keyword evidence="5" id="KW-1185">Reference proteome</keyword>
<proteinExistence type="predicted"/>
<reference evidence="5" key="1">
    <citation type="journal article" date="2017" name="Front. Plant Sci.">
        <title>Climate Clever Clovers: New Paradigm to Reduce the Environmental Footprint of Ruminants by Breeding Low Methanogenic Forages Utilizing Haplotype Variation.</title>
        <authorList>
            <person name="Kaur P."/>
            <person name="Appels R."/>
            <person name="Bayer P.E."/>
            <person name="Keeble-Gagnere G."/>
            <person name="Wang J."/>
            <person name="Hirakawa H."/>
            <person name="Shirasawa K."/>
            <person name="Vercoe P."/>
            <person name="Stefanova K."/>
            <person name="Durmic Z."/>
            <person name="Nichols P."/>
            <person name="Revell C."/>
            <person name="Isobe S.N."/>
            <person name="Edwards D."/>
            <person name="Erskine W."/>
        </authorList>
    </citation>
    <scope>NUCLEOTIDE SEQUENCE [LARGE SCALE GENOMIC DNA]</scope>
    <source>
        <strain evidence="5">cv. Daliak</strain>
    </source>
</reference>
<evidence type="ECO:0000313" key="4">
    <source>
        <dbReference type="EMBL" id="GAU32080.1"/>
    </source>
</evidence>
<evidence type="ECO:0000259" key="3">
    <source>
        <dbReference type="Pfam" id="PF14363"/>
    </source>
</evidence>
<feature type="region of interest" description="Disordered" evidence="2">
    <location>
        <begin position="150"/>
        <end position="169"/>
    </location>
</feature>
<dbReference type="PANTHER" id="PTHR23070">
    <property type="entry name" value="BCS1 AAA-TYPE ATPASE"/>
    <property type="match status" value="1"/>
</dbReference>
<feature type="domain" description="AAA-type ATPase N-terminal" evidence="3">
    <location>
        <begin position="29"/>
        <end position="108"/>
    </location>
</feature>
<evidence type="ECO:0000256" key="2">
    <source>
        <dbReference type="SAM" id="MobiDB-lite"/>
    </source>
</evidence>
<sequence length="169" mass="19112">MDKLMFDTKPLLSAVASIVLMGTITNELIPHEVLNFVQSGLHHLSRKFTAEFTIVIEEFQGMARNLVFEAAEAYLGTKATIAAERVKVSKSDDHKKLSFNIDRNEEIEVLLGQVQVTPAEIAEELTKDADATECLQDVIKFLQAKKMIKEENEKNEENIKEEHDNQEPI</sequence>